<sequence>MRKRWIMVGWVSLLLVVLGCSDVTSAYADVPSELDQQTRDALAEKYGLEKPEDPSPRNLLLEGDWGISFNSPIERYKMAIRTVQSLQQPITFIIHLLV</sequence>
<comment type="caution">
    <text evidence="2">The sequence shown here is derived from an EMBL/GenBank/DDBJ whole genome shotgun (WGS) entry which is preliminary data.</text>
</comment>
<dbReference type="Proteomes" id="UP000037688">
    <property type="component" value="Unassembled WGS sequence"/>
</dbReference>
<proteinExistence type="predicted"/>
<accession>A0A0N1IWE3</accession>
<keyword evidence="3" id="KW-1185">Reference proteome</keyword>
<protein>
    <submittedName>
        <fullName evidence="2">Uncharacterized protein</fullName>
    </submittedName>
</protein>
<dbReference type="AlphaFoldDB" id="A0A0N1IWE3"/>
<gene>
    <name evidence="2" type="ORF">AMS66_29950</name>
</gene>
<evidence type="ECO:0000256" key="1">
    <source>
        <dbReference type="SAM" id="SignalP"/>
    </source>
</evidence>
<reference evidence="2 3" key="1">
    <citation type="submission" date="2015-08" db="EMBL/GenBank/DDBJ databases">
        <title>Draft genome sequence of cellulolytic and xylanolytic Paenibacillus sp. A59, isolated from a decaying forest soil from Patagonia, Argentina.</title>
        <authorList>
            <person name="Ghio S."/>
            <person name="Caceres A.M."/>
            <person name="Talia P."/>
            <person name="Grasso D."/>
            <person name="Campos E."/>
        </authorList>
    </citation>
    <scope>NUCLEOTIDE SEQUENCE [LARGE SCALE GENOMIC DNA]</scope>
    <source>
        <strain evidence="2 3">A59</strain>
    </source>
</reference>
<keyword evidence="1" id="KW-0732">Signal</keyword>
<dbReference type="PATRIC" id="fig|1705561.3.peg.6332"/>
<dbReference type="PROSITE" id="PS51257">
    <property type="entry name" value="PROKAR_LIPOPROTEIN"/>
    <property type="match status" value="1"/>
</dbReference>
<dbReference type="EMBL" id="LITU01000083">
    <property type="protein sequence ID" value="KOY12634.1"/>
    <property type="molecule type" value="Genomic_DNA"/>
</dbReference>
<evidence type="ECO:0000313" key="3">
    <source>
        <dbReference type="Proteomes" id="UP000037688"/>
    </source>
</evidence>
<name>A0A0N1IWE3_9BACL</name>
<dbReference type="RefSeq" id="WP_053784257.1">
    <property type="nucleotide sequence ID" value="NZ_LITU01000083.1"/>
</dbReference>
<evidence type="ECO:0000313" key="2">
    <source>
        <dbReference type="EMBL" id="KOY12634.1"/>
    </source>
</evidence>
<organism evidence="2 3">
    <name type="scientific">Paenibacillus xylanivorans</name>
    <dbReference type="NCBI Taxonomy" id="1705561"/>
    <lineage>
        <taxon>Bacteria</taxon>
        <taxon>Bacillati</taxon>
        <taxon>Bacillota</taxon>
        <taxon>Bacilli</taxon>
        <taxon>Bacillales</taxon>
        <taxon>Paenibacillaceae</taxon>
        <taxon>Paenibacillus</taxon>
    </lineage>
</organism>
<feature type="chain" id="PRO_5005874337" evidence="1">
    <location>
        <begin position="29"/>
        <end position="98"/>
    </location>
</feature>
<dbReference type="OrthoDB" id="2628562at2"/>
<feature type="signal peptide" evidence="1">
    <location>
        <begin position="1"/>
        <end position="28"/>
    </location>
</feature>